<evidence type="ECO:0000313" key="2">
    <source>
        <dbReference type="EMBL" id="MFC3183158.1"/>
    </source>
</evidence>
<gene>
    <name evidence="2" type="ORF">ACFOGH_19315</name>
</gene>
<keyword evidence="3" id="KW-1185">Reference proteome</keyword>
<dbReference type="InterPro" id="IPR002347">
    <property type="entry name" value="SDR_fam"/>
</dbReference>
<name>A0ABV7J5T5_9RHOB</name>
<feature type="compositionally biased region" description="Basic and acidic residues" evidence="1">
    <location>
        <begin position="1"/>
        <end position="14"/>
    </location>
</feature>
<reference evidence="3" key="1">
    <citation type="journal article" date="2019" name="Int. J. Syst. Evol. Microbiol.">
        <title>The Global Catalogue of Microorganisms (GCM) 10K type strain sequencing project: providing services to taxonomists for standard genome sequencing and annotation.</title>
        <authorList>
            <consortium name="The Broad Institute Genomics Platform"/>
            <consortium name="The Broad Institute Genome Sequencing Center for Infectious Disease"/>
            <person name="Wu L."/>
            <person name="Ma J."/>
        </authorList>
    </citation>
    <scope>NUCLEOTIDE SEQUENCE [LARGE SCALE GENOMIC DNA]</scope>
    <source>
        <strain evidence="3">KCTC 52039</strain>
    </source>
</reference>
<proteinExistence type="predicted"/>
<dbReference type="EMBL" id="JBHRTO010000002">
    <property type="protein sequence ID" value="MFC3183158.1"/>
    <property type="molecule type" value="Genomic_DNA"/>
</dbReference>
<dbReference type="Proteomes" id="UP001595547">
    <property type="component" value="Unassembled WGS sequence"/>
</dbReference>
<dbReference type="Pfam" id="PF13561">
    <property type="entry name" value="adh_short_C2"/>
    <property type="match status" value="1"/>
</dbReference>
<comment type="caution">
    <text evidence="2">The sequence shown here is derived from an EMBL/GenBank/DDBJ whole genome shotgun (WGS) entry which is preliminary data.</text>
</comment>
<sequence length="129" mass="14088">MKREGSPRTTDRYVPHSRPSRPRHRIASDAVRSTTAFPNLTSALFAARAQPPALHPIKRMATPSEIAQAAVFLLSDLTSFETGAVSAVDVGRRCGGRKPVACQPAAWHSQALRALGQKLTFREQHPVTH</sequence>
<dbReference type="InterPro" id="IPR036291">
    <property type="entry name" value="NAD(P)-bd_dom_sf"/>
</dbReference>
<accession>A0ABV7J5T5</accession>
<evidence type="ECO:0000313" key="3">
    <source>
        <dbReference type="Proteomes" id="UP001595547"/>
    </source>
</evidence>
<dbReference type="SUPFAM" id="SSF51735">
    <property type="entry name" value="NAD(P)-binding Rossmann-fold domains"/>
    <property type="match status" value="1"/>
</dbReference>
<dbReference type="RefSeq" id="WP_380074912.1">
    <property type="nucleotide sequence ID" value="NZ_JBHRTO010000002.1"/>
</dbReference>
<feature type="region of interest" description="Disordered" evidence="1">
    <location>
        <begin position="1"/>
        <end position="25"/>
    </location>
</feature>
<dbReference type="Gene3D" id="3.40.50.720">
    <property type="entry name" value="NAD(P)-binding Rossmann-like Domain"/>
    <property type="match status" value="1"/>
</dbReference>
<organism evidence="2 3">
    <name type="scientific">Cypionkella sinensis</name>
    <dbReference type="NCBI Taxonomy" id="1756043"/>
    <lineage>
        <taxon>Bacteria</taxon>
        <taxon>Pseudomonadati</taxon>
        <taxon>Pseudomonadota</taxon>
        <taxon>Alphaproteobacteria</taxon>
        <taxon>Rhodobacterales</taxon>
        <taxon>Paracoccaceae</taxon>
        <taxon>Cypionkella</taxon>
    </lineage>
</organism>
<protein>
    <submittedName>
        <fullName evidence="2">SDR family oxidoreductase</fullName>
    </submittedName>
</protein>
<evidence type="ECO:0000256" key="1">
    <source>
        <dbReference type="SAM" id="MobiDB-lite"/>
    </source>
</evidence>